<feature type="region of interest" description="Disordered" evidence="1">
    <location>
        <begin position="112"/>
        <end position="212"/>
    </location>
</feature>
<protein>
    <submittedName>
        <fullName evidence="2">Uncharacterized protein</fullName>
    </submittedName>
</protein>
<feature type="region of interest" description="Disordered" evidence="1">
    <location>
        <begin position="486"/>
        <end position="552"/>
    </location>
</feature>
<dbReference type="PANTHER" id="PTHR18949:SF0">
    <property type="entry name" value="CALDESMON"/>
    <property type="match status" value="1"/>
</dbReference>
<feature type="compositionally biased region" description="Basic and acidic residues" evidence="1">
    <location>
        <begin position="112"/>
        <end position="123"/>
    </location>
</feature>
<gene>
    <name evidence="2" type="ORF">UPYG_G00271350</name>
</gene>
<feature type="compositionally biased region" description="Basic and acidic residues" evidence="1">
    <location>
        <begin position="509"/>
        <end position="526"/>
    </location>
</feature>
<comment type="caution">
    <text evidence="2">The sequence shown here is derived from an EMBL/GenBank/DDBJ whole genome shotgun (WGS) entry which is preliminary data.</text>
</comment>
<feature type="compositionally biased region" description="Basic and acidic residues" evidence="1">
    <location>
        <begin position="44"/>
        <end position="54"/>
    </location>
</feature>
<evidence type="ECO:0000256" key="1">
    <source>
        <dbReference type="SAM" id="MobiDB-lite"/>
    </source>
</evidence>
<proteinExistence type="predicted"/>
<feature type="compositionally biased region" description="Basic and acidic residues" evidence="1">
    <location>
        <begin position="236"/>
        <end position="271"/>
    </location>
</feature>
<feature type="compositionally biased region" description="Basic and acidic residues" evidence="1">
    <location>
        <begin position="281"/>
        <end position="390"/>
    </location>
</feature>
<evidence type="ECO:0000313" key="3">
    <source>
        <dbReference type="Proteomes" id="UP001557470"/>
    </source>
</evidence>
<dbReference type="InterPro" id="IPR006018">
    <property type="entry name" value="Caldesmon_LSP"/>
</dbReference>
<evidence type="ECO:0000313" key="2">
    <source>
        <dbReference type="EMBL" id="KAL0968761.1"/>
    </source>
</evidence>
<feature type="region of interest" description="Disordered" evidence="1">
    <location>
        <begin position="1"/>
        <end position="97"/>
    </location>
</feature>
<dbReference type="AlphaFoldDB" id="A0ABD0WCJ1"/>
<dbReference type="InterPro" id="IPR006017">
    <property type="entry name" value="Caldesmon"/>
</dbReference>
<dbReference type="EMBL" id="JAGEUA010000008">
    <property type="protein sequence ID" value="KAL0968761.1"/>
    <property type="molecule type" value="Genomic_DNA"/>
</dbReference>
<name>A0ABD0WCJ1_UMBPY</name>
<feature type="region of interest" description="Disordered" evidence="1">
    <location>
        <begin position="440"/>
        <end position="468"/>
    </location>
</feature>
<dbReference type="Pfam" id="PF02029">
    <property type="entry name" value="Caldesmon"/>
    <property type="match status" value="1"/>
</dbReference>
<keyword evidence="3" id="KW-1185">Reference proteome</keyword>
<dbReference type="PRINTS" id="PR01076">
    <property type="entry name" value="CALDESMON"/>
</dbReference>
<reference evidence="2 3" key="1">
    <citation type="submission" date="2024-06" db="EMBL/GenBank/DDBJ databases">
        <authorList>
            <person name="Pan Q."/>
            <person name="Wen M."/>
            <person name="Jouanno E."/>
            <person name="Zahm M."/>
            <person name="Klopp C."/>
            <person name="Cabau C."/>
            <person name="Louis A."/>
            <person name="Berthelot C."/>
            <person name="Parey E."/>
            <person name="Roest Crollius H."/>
            <person name="Montfort J."/>
            <person name="Robinson-Rechavi M."/>
            <person name="Bouchez O."/>
            <person name="Lampietro C."/>
            <person name="Lopez Roques C."/>
            <person name="Donnadieu C."/>
            <person name="Postlethwait J."/>
            <person name="Bobe J."/>
            <person name="Verreycken H."/>
            <person name="Guiguen Y."/>
        </authorList>
    </citation>
    <scope>NUCLEOTIDE SEQUENCE [LARGE SCALE GENOMIC DNA]</scope>
    <source>
        <strain evidence="2">Up_M1</strain>
        <tissue evidence="2">Testis</tissue>
    </source>
</reference>
<accession>A0ABD0WCJ1</accession>
<organism evidence="2 3">
    <name type="scientific">Umbra pygmaea</name>
    <name type="common">Eastern mudminnow</name>
    <dbReference type="NCBI Taxonomy" id="75934"/>
    <lineage>
        <taxon>Eukaryota</taxon>
        <taxon>Metazoa</taxon>
        <taxon>Chordata</taxon>
        <taxon>Craniata</taxon>
        <taxon>Vertebrata</taxon>
        <taxon>Euteleostomi</taxon>
        <taxon>Actinopterygii</taxon>
        <taxon>Neopterygii</taxon>
        <taxon>Teleostei</taxon>
        <taxon>Protacanthopterygii</taxon>
        <taxon>Esociformes</taxon>
        <taxon>Umbridae</taxon>
        <taxon>Umbra</taxon>
    </lineage>
</organism>
<sequence>MDDDFDQRMELRRQRREQMRLEAEKGFSTTEDDEEAARERRRKAREERIKRAEMEENSSSSADTTQVNNIHSVTETDPSSTTAEVDSTGGVEDDAVLLDRLAKREERRQRRLKEALERQKEFDPTVTDGNVPDINNHSPEVEEQNRTTLEQDVEGKTTKEVVTTNSWSRKEDDDKEEIKEEEVPIKEEEVEESDQVEKQKNEEDVEEMQIIPEKEIIELTTPLEECMFEVSITPNTKDEKTKKREVEKVELEKPKLRSVKKDEKEPTRAKQQDGGAAHSMGAEDQKRLEAERKLEELKRRRDEADSEEVEKMRQKQQEAEVELEELKKKREGRKKIIEEEEKQKKEQLAEKKAKEQEERKRLREEIEQRRKEAAEKKKQMEESTDGDKKPFTLGVTPKGKIGEKAEFLNQRAQKGVVPRTTHTPIVSKIGNRLEQYTAAVQTNRDVRSPKSPVSDLPETPSIRNIKSMWEKGTETADIKVGVASLTKGWGKSPADSGKTGPVTPTVTAEKAEDQKPVDVGNKRSQWETKGPASAKVTVAGKSKPVTNAGMRR</sequence>
<dbReference type="GO" id="GO:0003779">
    <property type="term" value="F:actin binding"/>
    <property type="evidence" value="ECO:0007669"/>
    <property type="project" value="UniProtKB-ARBA"/>
</dbReference>
<dbReference type="Proteomes" id="UP001557470">
    <property type="component" value="Unassembled WGS sequence"/>
</dbReference>
<feature type="compositionally biased region" description="Basic and acidic residues" evidence="1">
    <location>
        <begin position="168"/>
        <end position="187"/>
    </location>
</feature>
<dbReference type="PANTHER" id="PTHR18949">
    <property type="entry name" value="CALDESMON"/>
    <property type="match status" value="1"/>
</dbReference>
<feature type="compositionally biased region" description="Polar residues" evidence="1">
    <location>
        <begin position="57"/>
        <end position="85"/>
    </location>
</feature>
<feature type="compositionally biased region" description="Basic and acidic residues" evidence="1">
    <location>
        <begin position="1"/>
        <end position="25"/>
    </location>
</feature>
<feature type="region of interest" description="Disordered" evidence="1">
    <location>
        <begin position="230"/>
        <end position="398"/>
    </location>
</feature>